<dbReference type="AlphaFoldDB" id="A0A7T7HNH0"/>
<evidence type="ECO:0000313" key="2">
    <source>
        <dbReference type="EMBL" id="QQM32407.1"/>
    </source>
</evidence>
<proteinExistence type="predicted"/>
<reference evidence="2 3" key="1">
    <citation type="submission" date="2020-12" db="EMBL/GenBank/DDBJ databases">
        <authorList>
            <person name="Zheng R.K."/>
            <person name="Sun C.M."/>
        </authorList>
    </citation>
    <scope>NUCLEOTIDE SEQUENCE [LARGE SCALE GENOMIC DNA]</scope>
    <source>
        <strain evidence="2 3">ZRK001</strain>
    </source>
</reference>
<sequence>MSHRRLAAIVTTAFLSVASFSPASATLPDGASSLSETYQDWRVECVSNGETDRCVMVQVQVAQEGGQRVISVELNAPAADQAQGVVVMPFGFALAQGVTLSIDAETDGPKFGFSTCLPQGCFVPVSIDANMLDRLKSGGTLHIKGMPINGNEMVDYTISLKGFTAAFNRLNALR</sequence>
<evidence type="ECO:0000256" key="1">
    <source>
        <dbReference type="SAM" id="SignalP"/>
    </source>
</evidence>
<name>A0A7T7HNH0_9HYPH</name>
<accession>A0A7T7HNH0</accession>
<keyword evidence="1" id="KW-0732">Signal</keyword>
<dbReference type="RefSeq" id="WP_200337852.1">
    <property type="nucleotide sequence ID" value="NZ_CP066786.1"/>
</dbReference>
<dbReference type="Gene3D" id="2.60.40.1880">
    <property type="entry name" value="Invasion associated locus B (IalB) protein"/>
    <property type="match status" value="1"/>
</dbReference>
<dbReference type="Pfam" id="PF06776">
    <property type="entry name" value="IalB"/>
    <property type="match status" value="1"/>
</dbReference>
<dbReference type="KEGG" id="mlut:JET14_09835"/>
<feature type="chain" id="PRO_5033002294" evidence="1">
    <location>
        <begin position="26"/>
        <end position="174"/>
    </location>
</feature>
<dbReference type="InterPro" id="IPR010642">
    <property type="entry name" value="Invasion_prot_B"/>
</dbReference>
<organism evidence="2 3">
    <name type="scientific">Martelella lutilitoris</name>
    <dbReference type="NCBI Taxonomy" id="2583532"/>
    <lineage>
        <taxon>Bacteria</taxon>
        <taxon>Pseudomonadati</taxon>
        <taxon>Pseudomonadota</taxon>
        <taxon>Alphaproteobacteria</taxon>
        <taxon>Hyphomicrobiales</taxon>
        <taxon>Aurantimonadaceae</taxon>
        <taxon>Martelella</taxon>
    </lineage>
</organism>
<dbReference type="EMBL" id="CP066786">
    <property type="protein sequence ID" value="QQM32407.1"/>
    <property type="molecule type" value="Genomic_DNA"/>
</dbReference>
<feature type="signal peptide" evidence="1">
    <location>
        <begin position="1"/>
        <end position="25"/>
    </location>
</feature>
<protein>
    <submittedName>
        <fullName evidence="2">Invasion associated locus B family protein</fullName>
    </submittedName>
</protein>
<evidence type="ECO:0000313" key="3">
    <source>
        <dbReference type="Proteomes" id="UP000596083"/>
    </source>
</evidence>
<dbReference type="InterPro" id="IPR038696">
    <property type="entry name" value="IalB_sf"/>
</dbReference>
<dbReference type="Proteomes" id="UP000596083">
    <property type="component" value="Chromosome"/>
</dbReference>
<gene>
    <name evidence="2" type="ORF">JET14_09835</name>
</gene>